<dbReference type="GO" id="GO:0010124">
    <property type="term" value="P:phenylacetate catabolic process"/>
    <property type="evidence" value="ECO:0007669"/>
    <property type="project" value="TreeGrafter"/>
</dbReference>
<evidence type="ECO:0000256" key="1">
    <source>
        <dbReference type="ARBA" id="ARBA00005189"/>
    </source>
</evidence>
<proteinExistence type="inferred from homology"/>
<dbReference type="FunFam" id="3.40.47.10:FF:000010">
    <property type="entry name" value="Acetyl-CoA acetyltransferase (Thiolase)"/>
    <property type="match status" value="1"/>
</dbReference>
<dbReference type="PROSITE" id="PS00098">
    <property type="entry name" value="THIOLASE_1"/>
    <property type="match status" value="1"/>
</dbReference>
<evidence type="ECO:0000256" key="7">
    <source>
        <dbReference type="RuleBase" id="RU003557"/>
    </source>
</evidence>
<dbReference type="NCBIfam" id="TIGR01930">
    <property type="entry name" value="AcCoA-C-Actrans"/>
    <property type="match status" value="1"/>
</dbReference>
<dbReference type="InterPro" id="IPR020616">
    <property type="entry name" value="Thiolase_N"/>
</dbReference>
<dbReference type="InterPro" id="IPR050215">
    <property type="entry name" value="Thiolase-like_sf_Thiolase"/>
</dbReference>
<dbReference type="InterPro" id="IPR020613">
    <property type="entry name" value="Thiolase_CS"/>
</dbReference>
<comment type="pathway">
    <text evidence="1">Lipid metabolism.</text>
</comment>
<dbReference type="PROSITE" id="PS00737">
    <property type="entry name" value="THIOLASE_2"/>
    <property type="match status" value="1"/>
</dbReference>
<evidence type="ECO:0000313" key="10">
    <source>
        <dbReference type="EMBL" id="WAL59095.1"/>
    </source>
</evidence>
<dbReference type="Gene3D" id="3.40.47.10">
    <property type="match status" value="1"/>
</dbReference>
<dbReference type="CDD" id="cd00751">
    <property type="entry name" value="thiolase"/>
    <property type="match status" value="1"/>
</dbReference>
<feature type="domain" description="Thiolase C-terminal" evidence="9">
    <location>
        <begin position="269"/>
        <end position="389"/>
    </location>
</feature>
<dbReference type="GO" id="GO:0006635">
    <property type="term" value="P:fatty acid beta-oxidation"/>
    <property type="evidence" value="ECO:0007669"/>
    <property type="project" value="TreeGrafter"/>
</dbReference>
<dbReference type="PROSITE" id="PS00099">
    <property type="entry name" value="THIOLASE_3"/>
    <property type="match status" value="1"/>
</dbReference>
<feature type="active site" description="Proton acceptor" evidence="6">
    <location>
        <position position="347"/>
    </location>
</feature>
<feature type="domain" description="Thiolase N-terminal" evidence="8">
    <location>
        <begin position="5"/>
        <end position="260"/>
    </location>
</feature>
<keyword evidence="4 7" id="KW-0012">Acyltransferase</keyword>
<dbReference type="PIRSF" id="PIRSF000429">
    <property type="entry name" value="Ac-CoA_Ac_transf"/>
    <property type="match status" value="1"/>
</dbReference>
<dbReference type="InterPro" id="IPR002155">
    <property type="entry name" value="Thiolase"/>
</dbReference>
<dbReference type="EC" id="2.3.1.16" evidence="5"/>
<dbReference type="KEGG" id="tsin:OXH18_18230"/>
<dbReference type="Pfam" id="PF02803">
    <property type="entry name" value="Thiolase_C"/>
    <property type="match status" value="1"/>
</dbReference>
<evidence type="ECO:0000313" key="11">
    <source>
        <dbReference type="Proteomes" id="UP001163152"/>
    </source>
</evidence>
<organism evidence="10 11">
    <name type="scientific">Thermocoleostomius sinensis A174</name>
    <dbReference type="NCBI Taxonomy" id="2016057"/>
    <lineage>
        <taxon>Bacteria</taxon>
        <taxon>Bacillati</taxon>
        <taxon>Cyanobacteriota</taxon>
        <taxon>Cyanophyceae</taxon>
        <taxon>Oculatellales</taxon>
        <taxon>Oculatellaceae</taxon>
        <taxon>Thermocoleostomius</taxon>
    </lineage>
</organism>
<evidence type="ECO:0000256" key="5">
    <source>
        <dbReference type="ARBA" id="ARBA00024073"/>
    </source>
</evidence>
<dbReference type="EMBL" id="CP113797">
    <property type="protein sequence ID" value="WAL59095.1"/>
    <property type="molecule type" value="Genomic_DNA"/>
</dbReference>
<dbReference type="PANTHER" id="PTHR43853">
    <property type="entry name" value="3-KETOACYL-COA THIOLASE, PEROXISOMAL"/>
    <property type="match status" value="1"/>
</dbReference>
<dbReference type="InterPro" id="IPR020610">
    <property type="entry name" value="Thiolase_AS"/>
</dbReference>
<dbReference type="InterPro" id="IPR016039">
    <property type="entry name" value="Thiolase-like"/>
</dbReference>
<dbReference type="Pfam" id="PF00108">
    <property type="entry name" value="Thiolase_N"/>
    <property type="match status" value="1"/>
</dbReference>
<gene>
    <name evidence="10" type="ORF">OXH18_18230</name>
</gene>
<dbReference type="GO" id="GO:0005737">
    <property type="term" value="C:cytoplasm"/>
    <property type="evidence" value="ECO:0007669"/>
    <property type="project" value="UniProtKB-ARBA"/>
</dbReference>
<feature type="active site" description="Proton acceptor" evidence="6">
    <location>
        <position position="377"/>
    </location>
</feature>
<reference evidence="10" key="1">
    <citation type="submission" date="2022-12" db="EMBL/GenBank/DDBJ databases">
        <title>Polyphasic identification of a Novel Hot-Spring Cyanobacterium Ocullathermofonsia sinensis gen nov. sp. nov. and Genomic Insights on its Adaptations to the Thermal Habitat.</title>
        <authorList>
            <person name="Daroch M."/>
            <person name="Tang J."/>
            <person name="Jiang Y."/>
        </authorList>
    </citation>
    <scope>NUCLEOTIDE SEQUENCE</scope>
    <source>
        <strain evidence="10">PKUAC-SCTA174</strain>
    </source>
</reference>
<accession>A0A9E8Z9M8</accession>
<keyword evidence="3 7" id="KW-0808">Transferase</keyword>
<protein>
    <recommendedName>
        <fullName evidence="5">acetyl-CoA C-acyltransferase</fullName>
        <ecNumber evidence="5">2.3.1.16</ecNumber>
    </recommendedName>
</protein>
<sequence length="393" mass="41247">MKAAYIVSSVRTAVGKAPRGALRTIRPDDMGAVAVKAAIDRVPGLKPEQIDDVILGCAFPEAEQGFNLGRIVAQRAGLPDSVAGCTVNRFCASGLQTIAMATQAIMTGQAEVIVAGGAESMSLMPMGGHGMAPNPDLMTNMPQVYCTMGLTAEHVAQQYQISRDDQDVFALRSHQRALAAIQAGKFAEEIVPLQVHETLYKDERLQTQDTVFQIDEGPRADTSLDALSKLPAVFHAKGTVTAGNASQMSDGAAATVVMSDRLVNQLGVKPLGRLVGFAIAGVPPEIMGIGPIAAIPKVLQQAGLTLNDIGLIELNEAFAAQSLAVIRKLDLNEEILNVNGGAIALGHPLGMTGAKLTATLLHEMRRRSVRYGLVTMCVGGGMGAAGVFENLMV</sequence>
<feature type="active site" description="Acyl-thioester intermediate" evidence="6">
    <location>
        <position position="91"/>
    </location>
</feature>
<evidence type="ECO:0000256" key="3">
    <source>
        <dbReference type="ARBA" id="ARBA00022679"/>
    </source>
</evidence>
<evidence type="ECO:0000256" key="4">
    <source>
        <dbReference type="ARBA" id="ARBA00023315"/>
    </source>
</evidence>
<dbReference type="Proteomes" id="UP001163152">
    <property type="component" value="Chromosome"/>
</dbReference>
<dbReference type="InterPro" id="IPR020615">
    <property type="entry name" value="Thiolase_acyl_enz_int_AS"/>
</dbReference>
<evidence type="ECO:0000259" key="9">
    <source>
        <dbReference type="Pfam" id="PF02803"/>
    </source>
</evidence>
<dbReference type="InterPro" id="IPR020617">
    <property type="entry name" value="Thiolase_C"/>
</dbReference>
<evidence type="ECO:0000256" key="6">
    <source>
        <dbReference type="PIRSR" id="PIRSR000429-1"/>
    </source>
</evidence>
<name>A0A9E8Z9M8_9CYAN</name>
<evidence type="ECO:0000256" key="2">
    <source>
        <dbReference type="ARBA" id="ARBA00010982"/>
    </source>
</evidence>
<evidence type="ECO:0000259" key="8">
    <source>
        <dbReference type="Pfam" id="PF00108"/>
    </source>
</evidence>
<dbReference type="PANTHER" id="PTHR43853:SF21">
    <property type="entry name" value="STEROID 3-KETOACYL-COA THIOLASE"/>
    <property type="match status" value="1"/>
</dbReference>
<dbReference type="GO" id="GO:0003988">
    <property type="term" value="F:acetyl-CoA C-acyltransferase activity"/>
    <property type="evidence" value="ECO:0007669"/>
    <property type="project" value="UniProtKB-EC"/>
</dbReference>
<dbReference type="RefSeq" id="WP_268608674.1">
    <property type="nucleotide sequence ID" value="NZ_CP113797.1"/>
</dbReference>
<comment type="similarity">
    <text evidence="2 7">Belongs to the thiolase-like superfamily. Thiolase family.</text>
</comment>
<dbReference type="AlphaFoldDB" id="A0A9E8Z9M8"/>
<keyword evidence="11" id="KW-1185">Reference proteome</keyword>
<dbReference type="SUPFAM" id="SSF53901">
    <property type="entry name" value="Thiolase-like"/>
    <property type="match status" value="2"/>
</dbReference>